<dbReference type="SUPFAM" id="SSF47413">
    <property type="entry name" value="lambda repressor-like DNA-binding domains"/>
    <property type="match status" value="1"/>
</dbReference>
<keyword evidence="3" id="KW-1185">Reference proteome</keyword>
<reference evidence="2 3" key="1">
    <citation type="submission" date="2017-06" db="EMBL/GenBank/DDBJ databases">
        <authorList>
            <person name="Kim H.J."/>
            <person name="Triplett B.A."/>
        </authorList>
    </citation>
    <scope>NUCLEOTIDE SEQUENCE [LARGE SCALE GENOMIC DNA]</scope>
    <source>
        <strain evidence="2">FRACA_ARgP5</strain>
    </source>
</reference>
<sequence length="107" mass="11873">MPAMVGDRGAHVTPLSVARSLRLLGEHVSTWRKLNRLTAAQVAERAGISRDTLRAIEQGRGTASMENLLRVLRTVGIMDAVVKAADPYETDVGRLRMDEILPKRVRR</sequence>
<dbReference type="Proteomes" id="UP000234331">
    <property type="component" value="Unassembled WGS sequence"/>
</dbReference>
<dbReference type="InterPro" id="IPR010982">
    <property type="entry name" value="Lambda_DNA-bd_dom_sf"/>
</dbReference>
<protein>
    <submittedName>
        <fullName evidence="2">Transcriptional regulator, XRE family</fullName>
    </submittedName>
</protein>
<dbReference type="AlphaFoldDB" id="A0A2I2KQ48"/>
<accession>A0A2I2KQ48</accession>
<dbReference type="GO" id="GO:0003677">
    <property type="term" value="F:DNA binding"/>
    <property type="evidence" value="ECO:0007669"/>
    <property type="project" value="InterPro"/>
</dbReference>
<dbReference type="Gene3D" id="1.10.260.40">
    <property type="entry name" value="lambda repressor-like DNA-binding domains"/>
    <property type="match status" value="1"/>
</dbReference>
<dbReference type="InterPro" id="IPR001387">
    <property type="entry name" value="Cro/C1-type_HTH"/>
</dbReference>
<organism evidence="2 3">
    <name type="scientific">Frankia canadensis</name>
    <dbReference type="NCBI Taxonomy" id="1836972"/>
    <lineage>
        <taxon>Bacteria</taxon>
        <taxon>Bacillati</taxon>
        <taxon>Actinomycetota</taxon>
        <taxon>Actinomycetes</taxon>
        <taxon>Frankiales</taxon>
        <taxon>Frankiaceae</taxon>
        <taxon>Frankia</taxon>
    </lineage>
</organism>
<name>A0A2I2KQ48_9ACTN</name>
<dbReference type="Pfam" id="PF13560">
    <property type="entry name" value="HTH_31"/>
    <property type="match status" value="1"/>
</dbReference>
<evidence type="ECO:0000259" key="1">
    <source>
        <dbReference type="PROSITE" id="PS50943"/>
    </source>
</evidence>
<evidence type="ECO:0000313" key="3">
    <source>
        <dbReference type="Proteomes" id="UP000234331"/>
    </source>
</evidence>
<dbReference type="EMBL" id="FZMO01000112">
    <property type="protein sequence ID" value="SNQ47756.1"/>
    <property type="molecule type" value="Genomic_DNA"/>
</dbReference>
<dbReference type="SMART" id="SM00530">
    <property type="entry name" value="HTH_XRE"/>
    <property type="match status" value="1"/>
</dbReference>
<gene>
    <name evidence="2" type="ORF">FRACA_20152</name>
</gene>
<feature type="domain" description="HTH cro/C1-type" evidence="1">
    <location>
        <begin position="28"/>
        <end position="81"/>
    </location>
</feature>
<proteinExistence type="predicted"/>
<evidence type="ECO:0000313" key="2">
    <source>
        <dbReference type="EMBL" id="SNQ47756.1"/>
    </source>
</evidence>
<dbReference type="CDD" id="cd00093">
    <property type="entry name" value="HTH_XRE"/>
    <property type="match status" value="1"/>
</dbReference>
<dbReference type="PROSITE" id="PS50943">
    <property type="entry name" value="HTH_CROC1"/>
    <property type="match status" value="1"/>
</dbReference>